<dbReference type="EMBL" id="LBHC01000002">
    <property type="protein sequence ID" value="KLE31838.1"/>
    <property type="molecule type" value="Genomic_DNA"/>
</dbReference>
<dbReference type="InterPro" id="IPR018247">
    <property type="entry name" value="EF_Hand_1_Ca_BS"/>
</dbReference>
<name>A0A0G9MR99_9SPHN</name>
<proteinExistence type="predicted"/>
<evidence type="ECO:0000313" key="4">
    <source>
        <dbReference type="Proteomes" id="UP000053070"/>
    </source>
</evidence>
<protein>
    <submittedName>
        <fullName evidence="3">Uncharacterized protein</fullName>
    </submittedName>
</protein>
<dbReference type="InterPro" id="IPR011600">
    <property type="entry name" value="Pept_C14_caspase"/>
</dbReference>
<dbReference type="Pfam" id="PF04151">
    <property type="entry name" value="PPC"/>
    <property type="match status" value="2"/>
</dbReference>
<dbReference type="PATRIC" id="fig|502682.8.peg.2077"/>
<sequence>MMKRVLLGGAGVIALAAAATGLAGASENAGADAAVEFTKAETGIADKQGRKPAQSRGGPIELGQHVRGSLSGNTHTYTMEAEAGQRLRMVLTSDDFDTVLRVTGPNGFSVENDDASGAASTLNSAIDAQLPSSGTYSISVMSYGDQGSGAYQLMSMDAANPVPADYTPARIMIGQTLTGSLSTDDAPTLTGGTTDYWQFSGRAGDRVTVAIESDSIDPYLTLYLPDGRTEENDDRGGLDDLNSQLSVTLPVDGVYTIGAGSFAPGMTGDYNVIVRAADTGTRTVMPSSGAAQVYALSVGVSEYERISPLTRTDEDAMRVNAALRENGMLAPESVTLIDGDATRANFQRHLTTMTEAMGPDDTLMIFFSGHGEKVENMTTESDGSAETIELFDAALYDYELAGMLDDVDARVLLVIDACFAGGFNNVIDDRINRMGVFSSDEDTLSLVADGEKAGGYISEIFRRALEGGADMNSDRAIEAGELSEFMRREFYRMVLDEPLQTDAEDFRDHQVPGWQHIVVDRGGDGMPHQQVLMNFGSADPARIASR</sequence>
<organism evidence="3 4">
    <name type="scientific">Aurantiacibacter gangjinensis</name>
    <dbReference type="NCBI Taxonomy" id="502682"/>
    <lineage>
        <taxon>Bacteria</taxon>
        <taxon>Pseudomonadati</taxon>
        <taxon>Pseudomonadota</taxon>
        <taxon>Alphaproteobacteria</taxon>
        <taxon>Sphingomonadales</taxon>
        <taxon>Erythrobacteraceae</taxon>
        <taxon>Aurantiacibacter</taxon>
    </lineage>
</organism>
<dbReference type="OrthoDB" id="174027at2"/>
<feature type="domain" description="Peptidase C14 caspase" evidence="1">
    <location>
        <begin position="294"/>
        <end position="447"/>
    </location>
</feature>
<dbReference type="InterPro" id="IPR007280">
    <property type="entry name" value="Peptidase_C_arc/bac"/>
</dbReference>
<dbReference type="RefSeq" id="WP_047007188.1">
    <property type="nucleotide sequence ID" value="NZ_CP018097.1"/>
</dbReference>
<feature type="domain" description="Peptidase C-terminal archaeal/bacterial" evidence="2">
    <location>
        <begin position="74"/>
        <end position="140"/>
    </location>
</feature>
<dbReference type="STRING" id="502682.BMF35_a1040"/>
<dbReference type="Gene3D" id="2.60.120.380">
    <property type="match status" value="2"/>
</dbReference>
<accession>A0A0G9MR99</accession>
<dbReference type="AlphaFoldDB" id="A0A0G9MR99"/>
<comment type="caution">
    <text evidence="3">The sequence shown here is derived from an EMBL/GenBank/DDBJ whole genome shotgun (WGS) entry which is preliminary data.</text>
</comment>
<evidence type="ECO:0000259" key="2">
    <source>
        <dbReference type="Pfam" id="PF04151"/>
    </source>
</evidence>
<dbReference type="InterPro" id="IPR029030">
    <property type="entry name" value="Caspase-like_dom_sf"/>
</dbReference>
<reference evidence="3 4" key="1">
    <citation type="submission" date="2015-04" db="EMBL/GenBank/DDBJ databases">
        <title>The draft genome sequence of Erythrobacr gangjinensis K7-2.</title>
        <authorList>
            <person name="Zhuang L."/>
            <person name="Liu Y."/>
            <person name="Shao Z."/>
        </authorList>
    </citation>
    <scope>NUCLEOTIDE SEQUENCE [LARGE SCALE GENOMIC DNA]</scope>
    <source>
        <strain evidence="3 4">K7-2</strain>
    </source>
</reference>
<feature type="domain" description="Peptidase C-terminal archaeal/bacterial" evidence="2">
    <location>
        <begin position="193"/>
        <end position="258"/>
    </location>
</feature>
<evidence type="ECO:0000259" key="1">
    <source>
        <dbReference type="Pfam" id="PF00656"/>
    </source>
</evidence>
<keyword evidence="4" id="KW-1185">Reference proteome</keyword>
<dbReference type="GO" id="GO:0004197">
    <property type="term" value="F:cysteine-type endopeptidase activity"/>
    <property type="evidence" value="ECO:0007669"/>
    <property type="project" value="InterPro"/>
</dbReference>
<dbReference type="SUPFAM" id="SSF52129">
    <property type="entry name" value="Caspase-like"/>
    <property type="match status" value="1"/>
</dbReference>
<dbReference type="Proteomes" id="UP000053070">
    <property type="component" value="Unassembled WGS sequence"/>
</dbReference>
<dbReference type="Gene3D" id="3.40.50.1460">
    <property type="match status" value="1"/>
</dbReference>
<dbReference type="PROSITE" id="PS00018">
    <property type="entry name" value="EF_HAND_1"/>
    <property type="match status" value="1"/>
</dbReference>
<dbReference type="GO" id="GO:0006508">
    <property type="term" value="P:proteolysis"/>
    <property type="evidence" value="ECO:0007669"/>
    <property type="project" value="InterPro"/>
</dbReference>
<dbReference type="KEGG" id="egn:BMF35_a1040"/>
<gene>
    <name evidence="3" type="ORF">AAW01_10170</name>
</gene>
<dbReference type="Pfam" id="PF00656">
    <property type="entry name" value="Peptidase_C14"/>
    <property type="match status" value="1"/>
</dbReference>
<evidence type="ECO:0000313" key="3">
    <source>
        <dbReference type="EMBL" id="KLE31838.1"/>
    </source>
</evidence>